<evidence type="ECO:0000313" key="13">
    <source>
        <dbReference type="EMBL" id="GLI91737.1"/>
    </source>
</evidence>
<evidence type="ECO:0000256" key="11">
    <source>
        <dbReference type="SAM" id="Phobius"/>
    </source>
</evidence>
<dbReference type="PANTHER" id="PTHR46157:SF4">
    <property type="entry name" value="K(+) EFFLUX ANTIPORTER 3, CHLOROPLASTIC"/>
    <property type="match status" value="1"/>
</dbReference>
<keyword evidence="8" id="KW-0406">Ion transport</keyword>
<dbReference type="AlphaFoldDB" id="A0A9W6GRG5"/>
<comment type="subcellular location">
    <subcellularLocation>
        <location evidence="1">Membrane</location>
        <topology evidence="1">Multi-pass membrane protein</topology>
    </subcellularLocation>
</comment>
<feature type="transmembrane region" description="Helical" evidence="11">
    <location>
        <begin position="201"/>
        <end position="222"/>
    </location>
</feature>
<dbReference type="EMBL" id="BSEC01000001">
    <property type="protein sequence ID" value="GLI91737.1"/>
    <property type="molecule type" value="Genomic_DNA"/>
</dbReference>
<organism evidence="13 14">
    <name type="scientific">Methylocystis echinoides</name>
    <dbReference type="NCBI Taxonomy" id="29468"/>
    <lineage>
        <taxon>Bacteria</taxon>
        <taxon>Pseudomonadati</taxon>
        <taxon>Pseudomonadota</taxon>
        <taxon>Alphaproteobacteria</taxon>
        <taxon>Hyphomicrobiales</taxon>
        <taxon>Methylocystaceae</taxon>
        <taxon>Methylocystis</taxon>
    </lineage>
</organism>
<gene>
    <name evidence="13" type="ORF">LMG27198_07290</name>
</gene>
<evidence type="ECO:0000256" key="9">
    <source>
        <dbReference type="ARBA" id="ARBA00023136"/>
    </source>
</evidence>
<feature type="transmembrane region" description="Helical" evidence="11">
    <location>
        <begin position="325"/>
        <end position="347"/>
    </location>
</feature>
<dbReference type="GO" id="GO:0005886">
    <property type="term" value="C:plasma membrane"/>
    <property type="evidence" value="ECO:0007669"/>
    <property type="project" value="TreeGrafter"/>
</dbReference>
<dbReference type="PROSITE" id="PS51201">
    <property type="entry name" value="RCK_N"/>
    <property type="match status" value="1"/>
</dbReference>
<evidence type="ECO:0000256" key="6">
    <source>
        <dbReference type="ARBA" id="ARBA00022958"/>
    </source>
</evidence>
<dbReference type="InterPro" id="IPR006153">
    <property type="entry name" value="Cation/H_exchanger_TM"/>
</dbReference>
<keyword evidence="3" id="KW-0050">Antiport</keyword>
<dbReference type="InterPro" id="IPR003148">
    <property type="entry name" value="RCK_N"/>
</dbReference>
<dbReference type="Proteomes" id="UP001144323">
    <property type="component" value="Unassembled WGS sequence"/>
</dbReference>
<dbReference type="SUPFAM" id="SSF51735">
    <property type="entry name" value="NAD(P)-binding Rossmann-fold domains"/>
    <property type="match status" value="1"/>
</dbReference>
<feature type="transmembrane region" description="Helical" evidence="11">
    <location>
        <begin position="267"/>
        <end position="286"/>
    </location>
</feature>
<feature type="transmembrane region" description="Helical" evidence="11">
    <location>
        <begin position="78"/>
        <end position="100"/>
    </location>
</feature>
<feature type="domain" description="RCK N-terminal" evidence="12">
    <location>
        <begin position="401"/>
        <end position="518"/>
    </location>
</feature>
<feature type="transmembrane region" description="Helical" evidence="11">
    <location>
        <begin position="106"/>
        <end position="129"/>
    </location>
</feature>
<comment type="caution">
    <text evidence="13">The sequence shown here is derived from an EMBL/GenBank/DDBJ whole genome shotgun (WGS) entry which is preliminary data.</text>
</comment>
<feature type="compositionally biased region" description="Basic and acidic residues" evidence="10">
    <location>
        <begin position="562"/>
        <end position="578"/>
    </location>
</feature>
<feature type="region of interest" description="Disordered" evidence="10">
    <location>
        <begin position="560"/>
        <end position="596"/>
    </location>
</feature>
<feature type="transmembrane region" description="Helical" evidence="11">
    <location>
        <begin position="353"/>
        <end position="372"/>
    </location>
</feature>
<feature type="transmembrane region" description="Helical" evidence="11">
    <location>
        <begin position="228"/>
        <end position="247"/>
    </location>
</feature>
<evidence type="ECO:0000256" key="10">
    <source>
        <dbReference type="SAM" id="MobiDB-lite"/>
    </source>
</evidence>
<evidence type="ECO:0000256" key="4">
    <source>
        <dbReference type="ARBA" id="ARBA00022538"/>
    </source>
</evidence>
<evidence type="ECO:0000256" key="5">
    <source>
        <dbReference type="ARBA" id="ARBA00022692"/>
    </source>
</evidence>
<dbReference type="GO" id="GO:0015297">
    <property type="term" value="F:antiporter activity"/>
    <property type="evidence" value="ECO:0007669"/>
    <property type="project" value="UniProtKB-KW"/>
</dbReference>
<evidence type="ECO:0000256" key="8">
    <source>
        <dbReference type="ARBA" id="ARBA00023065"/>
    </source>
</evidence>
<sequence length="596" mass="63494">MPLFHRLRVSPVLGFLIAGAALGPHGLGSIAGAHPIVSLFTIADVEGVSRLAEFGLVFLLFMIGLELSWERLARLRRLVFGLGLAQVAISTSVLAAVGHYRFGVDAAPAILMGAALAMSSTAVVMPVLSEARRVNKTPGRVAFSVLLLQDLMVAPALFYVSFLAQTKSGGFGAREAIYAFLPAIFALAGLIVFGRLLLRPLFRLVASAQLTELFMAACLLVVVGEALVTAAAGLSMGLGAFIAGLLLAETEFRREIEVTIEPFKGLLLGLFFVSVGAGLDIGAVIADPGPVILNAVGLIALKAAIIFPLARAFGIERRPALEAALLLAPGGEFAFALLTSAMLAGVLPGHFGADAMVVVTLTIFAIPLLGRFGAALSAQAEREEDDETQYAHLAPESAVAEDRVVIVGFGRIGSLVGEMLERHNVPFVAVENLVSLVSQGRERGVEIYWGNAARRDFLVRCGVEQARALVVTIENAAAVEEIVRLAHEIREDLVIVARARDARHATKLYALGASDAIPETIEASLQLAETVLVDVGVPMGYVIASIHEKRDEFRKILQPTGEEARARQKERRMNIKREQARRRISGRSAGEAGEEV</sequence>
<dbReference type="Pfam" id="PF02254">
    <property type="entry name" value="TrkA_N"/>
    <property type="match status" value="1"/>
</dbReference>
<keyword evidence="4" id="KW-0633">Potassium transport</keyword>
<keyword evidence="2" id="KW-0813">Transport</keyword>
<feature type="transmembrane region" description="Helical" evidence="11">
    <location>
        <begin position="141"/>
        <end position="164"/>
    </location>
</feature>
<keyword evidence="7 11" id="KW-1133">Transmembrane helix</keyword>
<evidence type="ECO:0000256" key="1">
    <source>
        <dbReference type="ARBA" id="ARBA00004141"/>
    </source>
</evidence>
<dbReference type="Gene3D" id="1.20.1530.20">
    <property type="match status" value="1"/>
</dbReference>
<dbReference type="GO" id="GO:0006813">
    <property type="term" value="P:potassium ion transport"/>
    <property type="evidence" value="ECO:0007669"/>
    <property type="project" value="UniProtKB-KW"/>
</dbReference>
<dbReference type="GO" id="GO:1902600">
    <property type="term" value="P:proton transmembrane transport"/>
    <property type="evidence" value="ECO:0007669"/>
    <property type="project" value="InterPro"/>
</dbReference>
<reference evidence="13" key="1">
    <citation type="journal article" date="2023" name="Int. J. Syst. Evol. Microbiol.">
        <title>Methylocystis iwaonis sp. nov., a type II methane-oxidizing bacterium from surface soil of a rice paddy field in Japan, and emended description of the genus Methylocystis (ex Whittenbury et al. 1970) Bowman et al. 1993.</title>
        <authorList>
            <person name="Kaise H."/>
            <person name="Sawadogo J.B."/>
            <person name="Alam M.S."/>
            <person name="Ueno C."/>
            <person name="Dianou D."/>
            <person name="Shinjo R."/>
            <person name="Asakawa S."/>
        </authorList>
    </citation>
    <scope>NUCLEOTIDE SEQUENCE</scope>
    <source>
        <strain evidence="13">LMG27198</strain>
    </source>
</reference>
<dbReference type="Pfam" id="PF00999">
    <property type="entry name" value="Na_H_Exchanger"/>
    <property type="match status" value="1"/>
</dbReference>
<dbReference type="InterPro" id="IPR036291">
    <property type="entry name" value="NAD(P)-bd_dom_sf"/>
</dbReference>
<feature type="transmembrane region" description="Helical" evidence="11">
    <location>
        <begin position="292"/>
        <end position="313"/>
    </location>
</feature>
<feature type="transmembrane region" description="Helical" evidence="11">
    <location>
        <begin position="51"/>
        <end position="69"/>
    </location>
</feature>
<keyword evidence="5 11" id="KW-0812">Transmembrane</keyword>
<dbReference type="Gene3D" id="3.40.50.720">
    <property type="entry name" value="NAD(P)-binding Rossmann-like Domain"/>
    <property type="match status" value="1"/>
</dbReference>
<accession>A0A9W6GRG5</accession>
<evidence type="ECO:0000256" key="7">
    <source>
        <dbReference type="ARBA" id="ARBA00022989"/>
    </source>
</evidence>
<dbReference type="InterPro" id="IPR038770">
    <property type="entry name" value="Na+/solute_symporter_sf"/>
</dbReference>
<evidence type="ECO:0000259" key="12">
    <source>
        <dbReference type="PROSITE" id="PS51201"/>
    </source>
</evidence>
<evidence type="ECO:0000256" key="2">
    <source>
        <dbReference type="ARBA" id="ARBA00022448"/>
    </source>
</evidence>
<dbReference type="PANTHER" id="PTHR46157">
    <property type="entry name" value="K(+) EFFLUX ANTIPORTER 3, CHLOROPLASTIC"/>
    <property type="match status" value="1"/>
</dbReference>
<feature type="transmembrane region" description="Helical" evidence="11">
    <location>
        <begin position="176"/>
        <end position="194"/>
    </location>
</feature>
<protein>
    <submittedName>
        <fullName evidence="13">Potassium transporter TrkA</fullName>
    </submittedName>
</protein>
<evidence type="ECO:0000256" key="3">
    <source>
        <dbReference type="ARBA" id="ARBA00022449"/>
    </source>
</evidence>
<keyword evidence="14" id="KW-1185">Reference proteome</keyword>
<keyword evidence="6" id="KW-0630">Potassium</keyword>
<proteinExistence type="predicted"/>
<name>A0A9W6GRG5_9HYPH</name>
<keyword evidence="9 11" id="KW-0472">Membrane</keyword>
<evidence type="ECO:0000313" key="14">
    <source>
        <dbReference type="Proteomes" id="UP001144323"/>
    </source>
</evidence>